<dbReference type="CDD" id="cd00165">
    <property type="entry name" value="S4"/>
    <property type="match status" value="1"/>
</dbReference>
<reference evidence="4 6" key="3">
    <citation type="submission" date="2011-04" db="EMBL/GenBank/DDBJ databases">
        <authorList>
            <person name="Harkins D.M."/>
            <person name="Madupu R."/>
            <person name="Durkin A.S."/>
            <person name="Torralba M."/>
            <person name="Methe B."/>
            <person name="Sutton G.G."/>
            <person name="Nelson K.E."/>
        </authorList>
    </citation>
    <scope>NUCLEOTIDE SEQUENCE [LARGE SCALE GENOMIC DNA]</scope>
    <source>
        <strain evidence="4 6">UPII 199-6</strain>
    </source>
</reference>
<reference evidence="5" key="1">
    <citation type="submission" date="2009-12" db="EMBL/GenBank/DDBJ databases">
        <title>Sequence of Clostridiales genomosp. BVAB3 str. UPII9-5.</title>
        <authorList>
            <person name="Madupu R."/>
            <person name="Durkin A.S."/>
            <person name="Torralba M."/>
            <person name="Methe B."/>
            <person name="Sutton G.G."/>
            <person name="Strausberg R.L."/>
            <person name="Nelson K.E."/>
        </authorList>
    </citation>
    <scope>NUCLEOTIDE SEQUENCE [LARGE SCALE GENOMIC DNA]</scope>
    <source>
        <strain evidence="5">28L</strain>
    </source>
</reference>
<dbReference type="EMBL" id="ADGP01000030">
    <property type="protein sequence ID" value="EFD93444.1"/>
    <property type="molecule type" value="Genomic_DNA"/>
</dbReference>
<dbReference type="SUPFAM" id="SSF55174">
    <property type="entry name" value="Alpha-L RNA-binding motif"/>
    <property type="match status" value="1"/>
</dbReference>
<accession>D3LWJ9</accession>
<dbReference type="Pfam" id="PF01479">
    <property type="entry name" value="S4"/>
    <property type="match status" value="1"/>
</dbReference>
<dbReference type="InterPro" id="IPR002942">
    <property type="entry name" value="S4_RNA-bd"/>
</dbReference>
<dbReference type="eggNOG" id="COG2302">
    <property type="taxonomic scope" value="Bacteria"/>
</dbReference>
<dbReference type="PANTHER" id="PTHR13633:SF3">
    <property type="entry name" value="MITOCHONDRIAL TRANSCRIPTION RESCUE FACTOR 1"/>
    <property type="match status" value="1"/>
</dbReference>
<dbReference type="Proteomes" id="UP000004018">
    <property type="component" value="Unassembled WGS sequence"/>
</dbReference>
<evidence type="ECO:0000313" key="6">
    <source>
        <dbReference type="Proteomes" id="UP000004018"/>
    </source>
</evidence>
<proteinExistence type="predicted"/>
<dbReference type="OrthoDB" id="9812787at2"/>
<comment type="caution">
    <text evidence="3">The sequence shown here is derived from an EMBL/GenBank/DDBJ whole genome shotgun (WGS) entry which is preliminary data.</text>
</comment>
<dbReference type="InterPro" id="IPR012677">
    <property type="entry name" value="Nucleotide-bd_a/b_plait_sf"/>
</dbReference>
<evidence type="ECO:0000259" key="2">
    <source>
        <dbReference type="SMART" id="SM00363"/>
    </source>
</evidence>
<dbReference type="Gene3D" id="3.30.1370.160">
    <property type="match status" value="1"/>
</dbReference>
<dbReference type="STRING" id="699218.HMPREF0889_0131"/>
<dbReference type="InterPro" id="IPR036986">
    <property type="entry name" value="S4_RNA-bd_sf"/>
</dbReference>
<dbReference type="AlphaFoldDB" id="D3LWJ9"/>
<evidence type="ECO:0000256" key="1">
    <source>
        <dbReference type="PROSITE-ProRule" id="PRU00182"/>
    </source>
</evidence>
<dbReference type="InterPro" id="IPR040591">
    <property type="entry name" value="RqcP2_RBD"/>
</dbReference>
<gene>
    <name evidence="3" type="ORF">HMPREF0889_0131</name>
    <name evidence="4" type="ORF">HMPREF1039_1576</name>
</gene>
<dbReference type="PANTHER" id="PTHR13633">
    <property type="entry name" value="MITOCHONDRIAL TRANSCRIPTION RESCUE FACTOR 1"/>
    <property type="match status" value="1"/>
</dbReference>
<dbReference type="Gene3D" id="3.10.290.10">
    <property type="entry name" value="RNA-binding S4 domain"/>
    <property type="match status" value="1"/>
</dbReference>
<dbReference type="Proteomes" id="UP000003242">
    <property type="component" value="Unassembled WGS sequence"/>
</dbReference>
<dbReference type="Pfam" id="PF17774">
    <property type="entry name" value="YlmH_RBD"/>
    <property type="match status" value="1"/>
</dbReference>
<dbReference type="GO" id="GO:0003723">
    <property type="term" value="F:RNA binding"/>
    <property type="evidence" value="ECO:0007669"/>
    <property type="project" value="UniProtKB-KW"/>
</dbReference>
<organism evidence="3 5">
    <name type="scientific">Megasphaera lornae</name>
    <dbReference type="NCBI Taxonomy" id="1000568"/>
    <lineage>
        <taxon>Bacteria</taxon>
        <taxon>Bacillati</taxon>
        <taxon>Bacillota</taxon>
        <taxon>Negativicutes</taxon>
        <taxon>Veillonellales</taxon>
        <taxon>Veillonellaceae</taxon>
        <taxon>Megasphaera</taxon>
    </lineage>
</organism>
<feature type="domain" description="RNA-binding S4" evidence="2">
    <location>
        <begin position="185"/>
        <end position="252"/>
    </location>
</feature>
<dbReference type="Gene3D" id="3.30.70.330">
    <property type="match status" value="1"/>
</dbReference>
<reference evidence="3" key="2">
    <citation type="submission" date="2009-12" db="EMBL/GenBank/DDBJ databases">
        <authorList>
            <person name="Madupu R."/>
            <person name="Durkin A.S."/>
            <person name="Torralba M."/>
            <person name="Methe B."/>
            <person name="Sutton G.G."/>
            <person name="Strausberg R.L."/>
            <person name="Nelson K.E."/>
        </authorList>
    </citation>
    <scope>NUCLEOTIDE SEQUENCE</scope>
    <source>
        <strain evidence="3">28L</strain>
    </source>
</reference>
<evidence type="ECO:0000313" key="3">
    <source>
        <dbReference type="EMBL" id="EFD93444.1"/>
    </source>
</evidence>
<keyword evidence="1" id="KW-0694">RNA-binding</keyword>
<evidence type="ECO:0000313" key="5">
    <source>
        <dbReference type="Proteomes" id="UP000003242"/>
    </source>
</evidence>
<keyword evidence="6" id="KW-1185">Reference proteome</keyword>
<dbReference type="RefSeq" id="WP_007390899.1">
    <property type="nucleotide sequence ID" value="NZ_ADGP01000030.1"/>
</dbReference>
<sequence length="261" mass="28840">MKNKERLVRYYQGTDNGALAARLIELAEYVCKGRPYAVSDFVSPGAVQIGETICAQDTDVHLQCDGGYEGAERVRMAFVRNGYEGAVDFSIRACRLVWDSRYRLLTHRDVLGSLMGLGVERAKFGDIIMAEDGAVLLLDANMESYVQQHLQKVSIVTVQIAPYDLKEIAPRQKKVKEIKTTVASLRLDAIVASGFGISRTKAAAAIKGERVQLNWQPIKSSSREVRVGDCISLRGKGKMEVGEITGISRKGRTGVLLKRYI</sequence>
<dbReference type="PROSITE" id="PS50889">
    <property type="entry name" value="S4"/>
    <property type="match status" value="1"/>
</dbReference>
<dbReference type="SMART" id="SM00363">
    <property type="entry name" value="S4"/>
    <property type="match status" value="1"/>
</dbReference>
<name>D3LWJ9_9FIRM</name>
<dbReference type="EMBL" id="AFIJ01000019">
    <property type="protein sequence ID" value="EGL40998.1"/>
    <property type="molecule type" value="Genomic_DNA"/>
</dbReference>
<protein>
    <submittedName>
        <fullName evidence="3">S4 domain protein</fullName>
    </submittedName>
</protein>
<evidence type="ECO:0000313" key="4">
    <source>
        <dbReference type="EMBL" id="EGL40998.1"/>
    </source>
</evidence>